<feature type="compositionally biased region" description="Polar residues" evidence="1">
    <location>
        <begin position="1"/>
        <end position="14"/>
    </location>
</feature>
<sequence length="588" mass="66320">MLTAPTGLNGSKVSFSEPPDDHVNPDTAATRHLCAGVYLDRTFRSQVLCRVYGDTRHRVAPSYGFDLIPVVDHAWRSWWLDTVHQGIVLAVLAAGFAMNRPIVVTVMCWLALIFLARMVAGAVPDVLRLKSQRLADRLPHRPWQNRRQTPIGRQLEEQKRLEHQERLLRIGSGGCLALLFVSLVAASWADNHPADGIKAALRMLLLLALSAAGTAALRQMLLNRIHHASTLRPGRLTRRQKVIDEQQAHTYVIYHRPKSEEDETWTEFDPFKRKPSIFVGSGQLVHRWLPPLVVPLLQAAGKGMRDREYDNPPFRPHELVDHLRSAMLTVSDPADPRRLRLQVRDRIFLDERDVPEKRDFLSRKVGAAWIQQVIDDPHNDAQHFLEMQVSSCGELVTTVFLRVAVRGRSLSLDFAACSLTRTPYDYRVLDLFAESGRGAVVRSVLRALWRLPEETAGVFRLIELPLILGLAVLADKDRTLRPRRKLLIGSRYSVREEKSLPWKDSRFDETAIHDEIKLVEQRLLKAAEDFLEFRGVDTSAFKKKADSIINNSGVLNMGGRMEIHHSVAGANAQVQMPAHAGTSQQSGG</sequence>
<evidence type="ECO:0000313" key="3">
    <source>
        <dbReference type="EMBL" id="SEG52409.1"/>
    </source>
</evidence>
<proteinExistence type="predicted"/>
<protein>
    <submittedName>
        <fullName evidence="3">Uncharacterized protein</fullName>
    </submittedName>
</protein>
<reference evidence="4" key="1">
    <citation type="submission" date="2016-10" db="EMBL/GenBank/DDBJ databases">
        <authorList>
            <person name="Varghese N."/>
            <person name="Submissions S."/>
        </authorList>
    </citation>
    <scope>NUCLEOTIDE SEQUENCE [LARGE SCALE GENOMIC DNA]</scope>
    <source>
        <strain evidence="4">DSM 43163</strain>
    </source>
</reference>
<feature type="region of interest" description="Disordered" evidence="1">
    <location>
        <begin position="1"/>
        <end position="24"/>
    </location>
</feature>
<keyword evidence="2" id="KW-0472">Membrane</keyword>
<keyword evidence="2" id="KW-1133">Transmembrane helix</keyword>
<name>A0A1H6AUT8_9ACTN</name>
<accession>A0A1H6AUT8</accession>
<dbReference type="AlphaFoldDB" id="A0A1H6AUT8"/>
<keyword evidence="2" id="KW-0812">Transmembrane</keyword>
<evidence type="ECO:0000313" key="4">
    <source>
        <dbReference type="Proteomes" id="UP000236723"/>
    </source>
</evidence>
<feature type="transmembrane region" description="Helical" evidence="2">
    <location>
        <begin position="167"/>
        <end position="188"/>
    </location>
</feature>
<dbReference type="OrthoDB" id="3078176at2"/>
<evidence type="ECO:0000256" key="1">
    <source>
        <dbReference type="SAM" id="MobiDB-lite"/>
    </source>
</evidence>
<gene>
    <name evidence="3" type="ORF">SAMN04489712_10629</name>
</gene>
<feature type="transmembrane region" description="Helical" evidence="2">
    <location>
        <begin position="102"/>
        <end position="123"/>
    </location>
</feature>
<dbReference type="EMBL" id="FNVO01000006">
    <property type="protein sequence ID" value="SEG52409.1"/>
    <property type="molecule type" value="Genomic_DNA"/>
</dbReference>
<dbReference type="RefSeq" id="WP_103938568.1">
    <property type="nucleotide sequence ID" value="NZ_FNVO01000006.1"/>
</dbReference>
<keyword evidence="4" id="KW-1185">Reference proteome</keyword>
<dbReference type="Proteomes" id="UP000236723">
    <property type="component" value="Unassembled WGS sequence"/>
</dbReference>
<evidence type="ECO:0000256" key="2">
    <source>
        <dbReference type="SAM" id="Phobius"/>
    </source>
</evidence>
<organism evidence="3 4">
    <name type="scientific">Thermomonospora echinospora</name>
    <dbReference type="NCBI Taxonomy" id="1992"/>
    <lineage>
        <taxon>Bacteria</taxon>
        <taxon>Bacillati</taxon>
        <taxon>Actinomycetota</taxon>
        <taxon>Actinomycetes</taxon>
        <taxon>Streptosporangiales</taxon>
        <taxon>Thermomonosporaceae</taxon>
        <taxon>Thermomonospora</taxon>
    </lineage>
</organism>
<feature type="transmembrane region" description="Helical" evidence="2">
    <location>
        <begin position="200"/>
        <end position="217"/>
    </location>
</feature>